<sequence length="277" mass="32086">MTNQFDIENPDKKQLKRIYNDPSVYSWSFDQLDGYKDPLDKIRMQIIIDTIQKRTISSILDDGCGGAVISRRLANLGYKVTGFDISKKLLDKIPKTTNLVLTTGTSEKLPFKNNSFDCVICSEVLEHITDNHPVILEISRVVKKDGTVLVTVPNLAGYDSLDGKWKVITRPIGFVNFFLRIFKMPEVYKYGYSTHVHKLFPWQWKKILSSAGLEVTYDRPLFISPWLPDIFKFIDRFIYGIPGILKFKIWYDNLLCNIWPFRYLGQCHLFVCKPSGR</sequence>
<dbReference type="EC" id="2.1.1.222" evidence="5"/>
<keyword evidence="1 5" id="KW-0489">Methyltransferase</keyword>
<dbReference type="EMBL" id="CABMJJ010000009">
    <property type="protein sequence ID" value="VVC03745.1"/>
    <property type="molecule type" value="Genomic_DNA"/>
</dbReference>
<dbReference type="Proteomes" id="UP000789941">
    <property type="component" value="Unassembled WGS sequence"/>
</dbReference>
<comment type="caution">
    <text evidence="5">The sequence shown here is derived from an EMBL/GenBank/DDBJ whole genome shotgun (WGS) entry which is preliminary data.</text>
</comment>
<dbReference type="PANTHER" id="PTHR43464:SF19">
    <property type="entry name" value="UBIQUINONE BIOSYNTHESIS O-METHYLTRANSFERASE, MITOCHONDRIAL"/>
    <property type="match status" value="1"/>
</dbReference>
<dbReference type="InterPro" id="IPR013216">
    <property type="entry name" value="Methyltransf_11"/>
</dbReference>
<protein>
    <submittedName>
        <fullName evidence="5">Ubiquinone biosynthesis O-methyltransferase</fullName>
        <ecNumber evidence="5">2.1.1.222</ecNumber>
    </submittedName>
</protein>
<gene>
    <name evidence="5" type="primary">ubiG</name>
    <name evidence="5" type="ORF">LFW2832_00500</name>
</gene>
<dbReference type="GO" id="GO:0008757">
    <property type="term" value="F:S-adenosylmethionine-dependent methyltransferase activity"/>
    <property type="evidence" value="ECO:0007669"/>
    <property type="project" value="InterPro"/>
</dbReference>
<evidence type="ECO:0000256" key="3">
    <source>
        <dbReference type="ARBA" id="ARBA00022691"/>
    </source>
</evidence>
<proteinExistence type="predicted"/>
<dbReference type="CDD" id="cd02440">
    <property type="entry name" value="AdoMet_MTases"/>
    <property type="match status" value="1"/>
</dbReference>
<organism evidence="5 6">
    <name type="scientific">Candidatus Bilamarchaeum dharawalense</name>
    <dbReference type="NCBI Taxonomy" id="2885759"/>
    <lineage>
        <taxon>Archaea</taxon>
        <taxon>Candidatus Micrarchaeota</taxon>
        <taxon>Candidatus Micrarchaeia</taxon>
        <taxon>Candidatus Anstonellales</taxon>
        <taxon>Candidatus Bilamarchaeaceae</taxon>
        <taxon>Candidatus Bilamarchaeum</taxon>
    </lineage>
</organism>
<dbReference type="GO" id="GO:0102208">
    <property type="term" value="F:2-polyprenyl-6-hydroxyphenol methylase activity"/>
    <property type="evidence" value="ECO:0007669"/>
    <property type="project" value="UniProtKB-EC"/>
</dbReference>
<dbReference type="AlphaFoldDB" id="A0A5E4LNZ9"/>
<name>A0A5E4LNZ9_9ARCH</name>
<keyword evidence="3" id="KW-0949">S-adenosyl-L-methionine</keyword>
<dbReference type="InterPro" id="IPR029063">
    <property type="entry name" value="SAM-dependent_MTases_sf"/>
</dbReference>
<evidence type="ECO:0000256" key="2">
    <source>
        <dbReference type="ARBA" id="ARBA00022679"/>
    </source>
</evidence>
<reference evidence="5 6" key="1">
    <citation type="submission" date="2019-08" db="EMBL/GenBank/DDBJ databases">
        <authorList>
            <person name="Vazquez-Campos X."/>
        </authorList>
    </citation>
    <scope>NUCLEOTIDE SEQUENCE [LARGE SCALE GENOMIC DNA]</scope>
    <source>
        <strain evidence="5">LFW-283_2</strain>
    </source>
</reference>
<accession>A0A5E4LNZ9</accession>
<dbReference type="Gene3D" id="3.40.50.150">
    <property type="entry name" value="Vaccinia Virus protein VP39"/>
    <property type="match status" value="1"/>
</dbReference>
<dbReference type="PANTHER" id="PTHR43464">
    <property type="entry name" value="METHYLTRANSFERASE"/>
    <property type="match status" value="1"/>
</dbReference>
<evidence type="ECO:0000259" key="4">
    <source>
        <dbReference type="Pfam" id="PF08241"/>
    </source>
</evidence>
<evidence type="ECO:0000256" key="1">
    <source>
        <dbReference type="ARBA" id="ARBA00022603"/>
    </source>
</evidence>
<evidence type="ECO:0000313" key="6">
    <source>
        <dbReference type="Proteomes" id="UP000789941"/>
    </source>
</evidence>
<keyword evidence="2 5" id="KW-0808">Transferase</keyword>
<evidence type="ECO:0000313" key="5">
    <source>
        <dbReference type="EMBL" id="VVC03745.1"/>
    </source>
</evidence>
<dbReference type="SUPFAM" id="SSF53335">
    <property type="entry name" value="S-adenosyl-L-methionine-dependent methyltransferases"/>
    <property type="match status" value="1"/>
</dbReference>
<keyword evidence="5" id="KW-0830">Ubiquinone</keyword>
<dbReference type="Pfam" id="PF08241">
    <property type="entry name" value="Methyltransf_11"/>
    <property type="match status" value="1"/>
</dbReference>
<feature type="domain" description="Methyltransferase type 11" evidence="4">
    <location>
        <begin position="60"/>
        <end position="149"/>
    </location>
</feature>
<dbReference type="GO" id="GO:0032259">
    <property type="term" value="P:methylation"/>
    <property type="evidence" value="ECO:0007669"/>
    <property type="project" value="UniProtKB-KW"/>
</dbReference>